<reference evidence="4" key="1">
    <citation type="journal article" date="2019" name="Int. J. Syst. Evol. Microbiol.">
        <title>The Global Catalogue of Microorganisms (GCM) 10K type strain sequencing project: providing services to taxonomists for standard genome sequencing and annotation.</title>
        <authorList>
            <consortium name="The Broad Institute Genomics Platform"/>
            <consortium name="The Broad Institute Genome Sequencing Center for Infectious Disease"/>
            <person name="Wu L."/>
            <person name="Ma J."/>
        </authorList>
    </citation>
    <scope>NUCLEOTIDE SEQUENCE [LARGE SCALE GENOMIC DNA]</scope>
    <source>
        <strain evidence="4">CCUG 39402</strain>
    </source>
</reference>
<gene>
    <name evidence="3" type="ORF">ACFQND_20860</name>
</gene>
<dbReference type="PANTHER" id="PTHR42928">
    <property type="entry name" value="TRICARBOXYLATE-BINDING PROTEIN"/>
    <property type="match status" value="1"/>
</dbReference>
<dbReference type="Pfam" id="PF03401">
    <property type="entry name" value="TctC"/>
    <property type="match status" value="1"/>
</dbReference>
<feature type="signal peptide" evidence="2">
    <location>
        <begin position="1"/>
        <end position="31"/>
    </location>
</feature>
<evidence type="ECO:0000313" key="3">
    <source>
        <dbReference type="EMBL" id="MFC6283686.1"/>
    </source>
</evidence>
<evidence type="ECO:0000313" key="4">
    <source>
        <dbReference type="Proteomes" id="UP001596270"/>
    </source>
</evidence>
<feature type="chain" id="PRO_5046832513" evidence="2">
    <location>
        <begin position="32"/>
        <end position="330"/>
    </location>
</feature>
<dbReference type="InterPro" id="IPR042100">
    <property type="entry name" value="Bug_dom1"/>
</dbReference>
<dbReference type="EMBL" id="JBHSRS010000083">
    <property type="protein sequence ID" value="MFC6283686.1"/>
    <property type="molecule type" value="Genomic_DNA"/>
</dbReference>
<dbReference type="CDD" id="cd13578">
    <property type="entry name" value="PBP2_Bug27"/>
    <property type="match status" value="1"/>
</dbReference>
<name>A0ABW1U4T5_9BURK</name>
<comment type="similarity">
    <text evidence="1">Belongs to the UPF0065 (bug) family.</text>
</comment>
<keyword evidence="2" id="KW-0732">Signal</keyword>
<organism evidence="3 4">
    <name type="scientific">Polaromonas aquatica</name>
    <dbReference type="NCBI Taxonomy" id="332657"/>
    <lineage>
        <taxon>Bacteria</taxon>
        <taxon>Pseudomonadati</taxon>
        <taxon>Pseudomonadota</taxon>
        <taxon>Betaproteobacteria</taxon>
        <taxon>Burkholderiales</taxon>
        <taxon>Comamonadaceae</taxon>
        <taxon>Polaromonas</taxon>
    </lineage>
</organism>
<evidence type="ECO:0000256" key="2">
    <source>
        <dbReference type="SAM" id="SignalP"/>
    </source>
</evidence>
<dbReference type="Gene3D" id="3.40.190.10">
    <property type="entry name" value="Periplasmic binding protein-like II"/>
    <property type="match status" value="1"/>
</dbReference>
<comment type="caution">
    <text evidence="3">The sequence shown here is derived from an EMBL/GenBank/DDBJ whole genome shotgun (WGS) entry which is preliminary data.</text>
</comment>
<protein>
    <submittedName>
        <fullName evidence="3">Bug family tripartite tricarboxylate transporter substrate binding protein</fullName>
    </submittedName>
</protein>
<accession>A0ABW1U4T5</accession>
<sequence length="330" mass="35572">MNIRTRRHLAFTAIAAFTGFSCLLAGSPAAAQDYPTKPIKFLVGFTPGGSADLVSRFVAQKMSERLGQPVVVEQRMGATGIIAQDAVAKAAPDGYTMVLLTGGHPTSAAIKKTLPYHPVNDFGMISTIIEYPMAIGVRPDSPIKSFPDLLARAKAEPGKLSMSSAGTGSLHHLLGEWIKIESGTEMIHVPFKGAAPAYTELLGGRIDVFIETMTFLNVNFKNGQVRPLAVSSSHRLKDFPNVPTISETLPGVDPTSWLGLVVSPGTPPAIVSRLNRELRAVLAEPATAERFAALGGIPAPSTPDEMRTRVQREIDRWTRVVKLRNIERQD</sequence>
<dbReference type="PANTHER" id="PTHR42928:SF5">
    <property type="entry name" value="BLR1237 PROTEIN"/>
    <property type="match status" value="1"/>
</dbReference>
<dbReference type="Gene3D" id="3.40.190.150">
    <property type="entry name" value="Bordetella uptake gene, domain 1"/>
    <property type="match status" value="1"/>
</dbReference>
<dbReference type="Proteomes" id="UP001596270">
    <property type="component" value="Unassembled WGS sequence"/>
</dbReference>
<dbReference type="InterPro" id="IPR005064">
    <property type="entry name" value="BUG"/>
</dbReference>
<keyword evidence="4" id="KW-1185">Reference proteome</keyword>
<proteinExistence type="inferred from homology"/>
<dbReference type="PROSITE" id="PS51257">
    <property type="entry name" value="PROKAR_LIPOPROTEIN"/>
    <property type="match status" value="1"/>
</dbReference>
<dbReference type="PIRSF" id="PIRSF017082">
    <property type="entry name" value="YflP"/>
    <property type="match status" value="1"/>
</dbReference>
<evidence type="ECO:0000256" key="1">
    <source>
        <dbReference type="ARBA" id="ARBA00006987"/>
    </source>
</evidence>
<dbReference type="SUPFAM" id="SSF53850">
    <property type="entry name" value="Periplasmic binding protein-like II"/>
    <property type="match status" value="1"/>
</dbReference>
<dbReference type="RefSeq" id="WP_371434366.1">
    <property type="nucleotide sequence ID" value="NZ_JBHSRS010000083.1"/>
</dbReference>